<proteinExistence type="predicted"/>
<dbReference type="RefSeq" id="WP_377484714.1">
    <property type="nucleotide sequence ID" value="NZ_JBHUOX010000007.1"/>
</dbReference>
<organism evidence="1 2">
    <name type="scientific">Pontibacter toksunensis</name>
    <dbReference type="NCBI Taxonomy" id="1332631"/>
    <lineage>
        <taxon>Bacteria</taxon>
        <taxon>Pseudomonadati</taxon>
        <taxon>Bacteroidota</taxon>
        <taxon>Cytophagia</taxon>
        <taxon>Cytophagales</taxon>
        <taxon>Hymenobacteraceae</taxon>
        <taxon>Pontibacter</taxon>
    </lineage>
</organism>
<sequence>MKYSKNLKGALPGAPFLSAHSHGTPAFENAQFITDILSSMYTSAG</sequence>
<reference evidence="2" key="1">
    <citation type="journal article" date="2019" name="Int. J. Syst. Evol. Microbiol.">
        <title>The Global Catalogue of Microorganisms (GCM) 10K type strain sequencing project: providing services to taxonomists for standard genome sequencing and annotation.</title>
        <authorList>
            <consortium name="The Broad Institute Genomics Platform"/>
            <consortium name="The Broad Institute Genome Sequencing Center for Infectious Disease"/>
            <person name="Wu L."/>
            <person name="Ma J."/>
        </authorList>
    </citation>
    <scope>NUCLEOTIDE SEQUENCE [LARGE SCALE GENOMIC DNA]</scope>
    <source>
        <strain evidence="2">KCTC 23984</strain>
    </source>
</reference>
<accession>A0ABW6BT95</accession>
<comment type="caution">
    <text evidence="1">The sequence shown here is derived from an EMBL/GenBank/DDBJ whole genome shotgun (WGS) entry which is preliminary data.</text>
</comment>
<keyword evidence="2" id="KW-1185">Reference proteome</keyword>
<name>A0ABW6BT95_9BACT</name>
<evidence type="ECO:0000313" key="2">
    <source>
        <dbReference type="Proteomes" id="UP001597641"/>
    </source>
</evidence>
<evidence type="ECO:0000313" key="1">
    <source>
        <dbReference type="EMBL" id="MFD3001043.1"/>
    </source>
</evidence>
<dbReference type="EMBL" id="JBHUOX010000007">
    <property type="protein sequence ID" value="MFD3001043.1"/>
    <property type="molecule type" value="Genomic_DNA"/>
</dbReference>
<dbReference type="Proteomes" id="UP001597641">
    <property type="component" value="Unassembled WGS sequence"/>
</dbReference>
<gene>
    <name evidence="1" type="ORF">ACFS7Z_11760</name>
</gene>
<protein>
    <submittedName>
        <fullName evidence="1">Uncharacterized protein</fullName>
    </submittedName>
</protein>